<evidence type="ECO:0000313" key="10">
    <source>
        <dbReference type="Proteomes" id="UP000045842"/>
    </source>
</evidence>
<evidence type="ECO:0000313" key="9">
    <source>
        <dbReference type="Proteomes" id="UP000044938"/>
    </source>
</evidence>
<name>A0A654TRF6_MYCTX</name>
<organism evidence="4 11">
    <name type="scientific">Mycobacterium tuberculosis</name>
    <dbReference type="NCBI Taxonomy" id="1773"/>
    <lineage>
        <taxon>Bacteria</taxon>
        <taxon>Bacillati</taxon>
        <taxon>Actinomycetota</taxon>
        <taxon>Actinomycetes</taxon>
        <taxon>Mycobacteriales</taxon>
        <taxon>Mycobacteriaceae</taxon>
        <taxon>Mycobacterium</taxon>
        <taxon>Mycobacterium tuberculosis complex</taxon>
    </lineage>
</organism>
<evidence type="ECO:0000313" key="11">
    <source>
        <dbReference type="Proteomes" id="UP000046947"/>
    </source>
</evidence>
<evidence type="ECO:0000256" key="2">
    <source>
        <dbReference type="SAM" id="SignalP"/>
    </source>
</evidence>
<dbReference type="EMBL" id="CFOE01000258">
    <property type="protein sequence ID" value="CFE39742.1"/>
    <property type="molecule type" value="Genomic_DNA"/>
</dbReference>
<gene>
    <name evidence="5" type="ORF">ERS007679_01886</name>
    <name evidence="3" type="ORF">ERS007681_02129</name>
    <name evidence="4" type="ORF">ERS007688_03377</name>
    <name evidence="6" type="ORF">ERS007720_02063</name>
    <name evidence="7" type="ORF">ERS007739_00756</name>
</gene>
<evidence type="ECO:0000256" key="1">
    <source>
        <dbReference type="SAM" id="MobiDB-lite"/>
    </source>
</evidence>
<evidence type="ECO:0000313" key="5">
    <source>
        <dbReference type="EMBL" id="COV45895.1"/>
    </source>
</evidence>
<dbReference type="Proteomes" id="UP000045842">
    <property type="component" value="Unassembled WGS sequence"/>
</dbReference>
<dbReference type="EMBL" id="CSBK01000238">
    <property type="protein sequence ID" value="COX14172.1"/>
    <property type="molecule type" value="Genomic_DNA"/>
</dbReference>
<evidence type="ECO:0000313" key="6">
    <source>
        <dbReference type="EMBL" id="COW22420.1"/>
    </source>
</evidence>
<feature type="region of interest" description="Disordered" evidence="1">
    <location>
        <begin position="23"/>
        <end position="64"/>
    </location>
</feature>
<dbReference type="AlphaFoldDB" id="A0A654TRF6"/>
<feature type="compositionally biased region" description="Polar residues" evidence="1">
    <location>
        <begin position="28"/>
        <end position="44"/>
    </location>
</feature>
<dbReference type="Proteomes" id="UP000039021">
    <property type="component" value="Unassembled WGS sequence"/>
</dbReference>
<keyword evidence="2" id="KW-0732">Signal</keyword>
<accession>A0A654TRF6</accession>
<dbReference type="EMBL" id="CSAJ01000241">
    <property type="protein sequence ID" value="COW22420.1"/>
    <property type="molecule type" value="Genomic_DNA"/>
</dbReference>
<dbReference type="EMBL" id="CSAD01000227">
    <property type="protein sequence ID" value="COV45895.1"/>
    <property type="molecule type" value="Genomic_DNA"/>
</dbReference>
<dbReference type="Proteomes" id="UP000048289">
    <property type="component" value="Unassembled WGS sequence"/>
</dbReference>
<evidence type="ECO:0000313" key="3">
    <source>
        <dbReference type="EMBL" id="CFE39742.1"/>
    </source>
</evidence>
<evidence type="ECO:0000313" key="8">
    <source>
        <dbReference type="Proteomes" id="UP000039021"/>
    </source>
</evidence>
<dbReference type="Proteomes" id="UP000046947">
    <property type="component" value="Unassembled WGS sequence"/>
</dbReference>
<dbReference type="EMBL" id="CFOH01000718">
    <property type="protein sequence ID" value="CFE67028.1"/>
    <property type="molecule type" value="Genomic_DNA"/>
</dbReference>
<evidence type="ECO:0000313" key="7">
    <source>
        <dbReference type="EMBL" id="COX14172.1"/>
    </source>
</evidence>
<reference evidence="7" key="1">
    <citation type="submission" date="2015-03" db="EMBL/GenBank/DDBJ databases">
        <authorList>
            <consortium name="Pathogen Informatics"/>
            <person name="Murphy D."/>
        </authorList>
    </citation>
    <scope>NUCLEOTIDE SEQUENCE</scope>
    <source>
        <strain evidence="7">N09902308</strain>
    </source>
</reference>
<evidence type="ECO:0000313" key="12">
    <source>
        <dbReference type="Proteomes" id="UP000048289"/>
    </source>
</evidence>
<evidence type="ECO:0000313" key="4">
    <source>
        <dbReference type="EMBL" id="CFE67028.1"/>
    </source>
</evidence>
<sequence length="64" mass="6777">MRGWAALAALALPAATSVAVAPTPVARSQLSSSVRATDPSSARSGRQRSAVDPNNRLQLRDEYR</sequence>
<feature type="chain" id="PRO_5041129564" evidence="2">
    <location>
        <begin position="22"/>
        <end position="64"/>
    </location>
</feature>
<reference evidence="8 9" key="2">
    <citation type="submission" date="2015-03" db="EMBL/GenBank/DDBJ databases">
        <authorList>
            <consortium name="Pathogen Informatics"/>
        </authorList>
    </citation>
    <scope>NUCLEOTIDE SEQUENCE [LARGE SCALE GENOMIC DNA]</scope>
    <source>
        <strain evidence="5 10">G09801536</strain>
        <strain evidence="3 12">G09901357</strain>
        <strain evidence="4 11">H09601792</strain>
        <strain evidence="6 9">M09401471</strain>
        <strain evidence="8">N09902308</strain>
    </source>
</reference>
<proteinExistence type="predicted"/>
<dbReference type="Proteomes" id="UP000044938">
    <property type="component" value="Unassembled WGS sequence"/>
</dbReference>
<feature type="signal peptide" evidence="2">
    <location>
        <begin position="1"/>
        <end position="21"/>
    </location>
</feature>
<protein>
    <submittedName>
        <fullName evidence="4">Uncharacterized protein</fullName>
    </submittedName>
</protein>